<dbReference type="OrthoDB" id="2384350at2759"/>
<dbReference type="STRING" id="35722.A0A0B7NHV6"/>
<feature type="region of interest" description="Disordered" evidence="1">
    <location>
        <begin position="22"/>
        <end position="94"/>
    </location>
</feature>
<keyword evidence="3" id="KW-1185">Reference proteome</keyword>
<evidence type="ECO:0000256" key="1">
    <source>
        <dbReference type="SAM" id="MobiDB-lite"/>
    </source>
</evidence>
<gene>
    <name evidence="2" type="primary">PARPA_11273.1 scaffold 43311</name>
</gene>
<feature type="compositionally biased region" description="Polar residues" evidence="1">
    <location>
        <begin position="22"/>
        <end position="33"/>
    </location>
</feature>
<accession>A0A0B7NHV6</accession>
<feature type="compositionally biased region" description="Basic and acidic residues" evidence="1">
    <location>
        <begin position="48"/>
        <end position="66"/>
    </location>
</feature>
<name>A0A0B7NHV6_9FUNG</name>
<dbReference type="EMBL" id="LN733457">
    <property type="protein sequence ID" value="CEP16987.1"/>
    <property type="molecule type" value="Genomic_DNA"/>
</dbReference>
<sequence>MPGPATIFSLGAVGAAAVYVNRRNSQTSESDSMNPIALARRRSSTVQPDHEWSSRKQPEYLWRRDNGVSFSHNSKPKYPTGQKDLQQTSSSSSK</sequence>
<reference evidence="2 3" key="1">
    <citation type="submission" date="2014-09" db="EMBL/GenBank/DDBJ databases">
        <authorList>
            <person name="Ellenberger Sabrina"/>
        </authorList>
    </citation>
    <scope>NUCLEOTIDE SEQUENCE [LARGE SCALE GENOMIC DNA]</scope>
    <source>
        <strain evidence="2 3">CBS 412.66</strain>
    </source>
</reference>
<feature type="compositionally biased region" description="Polar residues" evidence="1">
    <location>
        <begin position="83"/>
        <end position="94"/>
    </location>
</feature>
<evidence type="ECO:0000313" key="2">
    <source>
        <dbReference type="EMBL" id="CEP16987.1"/>
    </source>
</evidence>
<evidence type="ECO:0000313" key="3">
    <source>
        <dbReference type="Proteomes" id="UP000054107"/>
    </source>
</evidence>
<organism evidence="2 3">
    <name type="scientific">Parasitella parasitica</name>
    <dbReference type="NCBI Taxonomy" id="35722"/>
    <lineage>
        <taxon>Eukaryota</taxon>
        <taxon>Fungi</taxon>
        <taxon>Fungi incertae sedis</taxon>
        <taxon>Mucoromycota</taxon>
        <taxon>Mucoromycotina</taxon>
        <taxon>Mucoromycetes</taxon>
        <taxon>Mucorales</taxon>
        <taxon>Mucorineae</taxon>
        <taxon>Mucoraceae</taxon>
        <taxon>Parasitella</taxon>
    </lineage>
</organism>
<dbReference type="Proteomes" id="UP000054107">
    <property type="component" value="Unassembled WGS sequence"/>
</dbReference>
<dbReference type="AlphaFoldDB" id="A0A0B7NHV6"/>
<protein>
    <submittedName>
        <fullName evidence="2">Uncharacterized protein</fullName>
    </submittedName>
</protein>
<proteinExistence type="predicted"/>